<evidence type="ECO:0000256" key="7">
    <source>
        <dbReference type="HAMAP-Rule" id="MF_00503"/>
    </source>
</evidence>
<keyword evidence="2 7" id="KW-0699">rRNA-binding</keyword>
<dbReference type="SUPFAM" id="SSF55658">
    <property type="entry name" value="L9 N-domain-like"/>
    <property type="match status" value="1"/>
</dbReference>
<protein>
    <recommendedName>
        <fullName evidence="6 7">Large ribosomal subunit protein bL9</fullName>
    </recommendedName>
</protein>
<evidence type="ECO:0000256" key="5">
    <source>
        <dbReference type="ARBA" id="ARBA00023274"/>
    </source>
</evidence>
<feature type="domain" description="Ribosomal protein L9" evidence="8">
    <location>
        <begin position="13"/>
        <end position="40"/>
    </location>
</feature>
<dbReference type="NCBIfam" id="TIGR00158">
    <property type="entry name" value="L9"/>
    <property type="match status" value="1"/>
</dbReference>
<dbReference type="InterPro" id="IPR000244">
    <property type="entry name" value="Ribosomal_bL9"/>
</dbReference>
<dbReference type="InterPro" id="IPR009027">
    <property type="entry name" value="Ribosomal_bL9/RNase_H1_N"/>
</dbReference>
<dbReference type="OrthoDB" id="9788336at2"/>
<name>A0A073B304_9PSEU</name>
<dbReference type="InterPro" id="IPR036791">
    <property type="entry name" value="Ribosomal_bL9_C_sf"/>
</dbReference>
<dbReference type="GO" id="GO:0019843">
    <property type="term" value="F:rRNA binding"/>
    <property type="evidence" value="ECO:0007669"/>
    <property type="project" value="UniProtKB-UniRule"/>
</dbReference>
<comment type="similarity">
    <text evidence="1 7">Belongs to the bacterial ribosomal protein bL9 family.</text>
</comment>
<evidence type="ECO:0000256" key="2">
    <source>
        <dbReference type="ARBA" id="ARBA00022730"/>
    </source>
</evidence>
<dbReference type="InterPro" id="IPR020069">
    <property type="entry name" value="Ribosomal_bL9_C"/>
</dbReference>
<dbReference type="PROSITE" id="PS00651">
    <property type="entry name" value="RIBOSOMAL_L9"/>
    <property type="match status" value="1"/>
</dbReference>
<sequence>MKIILTADVAGLGDSGDIVEVKDGYARNYLLPRNLAIVATKGAQKQIETIRRVQEARRVRGLEHAHELKQQLQDLSPIQLTAKVSSQGKLFGSVTTSDIVAAVRKAGGPNLDKRSISLREHIKSLGKHTVDINLHPEVKATVNVQVKAEEQ</sequence>
<dbReference type="Gene3D" id="3.40.5.10">
    <property type="entry name" value="Ribosomal protein L9, N-terminal domain"/>
    <property type="match status" value="1"/>
</dbReference>
<evidence type="ECO:0000256" key="1">
    <source>
        <dbReference type="ARBA" id="ARBA00010605"/>
    </source>
</evidence>
<dbReference type="GO" id="GO:0003735">
    <property type="term" value="F:structural constituent of ribosome"/>
    <property type="evidence" value="ECO:0007669"/>
    <property type="project" value="InterPro"/>
</dbReference>
<accession>A0A073B304</accession>
<evidence type="ECO:0000313" key="10">
    <source>
        <dbReference type="Proteomes" id="UP000031419"/>
    </source>
</evidence>
<dbReference type="Pfam" id="PF01281">
    <property type="entry name" value="Ribosomal_L9_N"/>
    <property type="match status" value="1"/>
</dbReference>
<dbReference type="PANTHER" id="PTHR21368">
    <property type="entry name" value="50S RIBOSOMAL PROTEIN L9"/>
    <property type="match status" value="1"/>
</dbReference>
<dbReference type="GO" id="GO:0005840">
    <property type="term" value="C:ribosome"/>
    <property type="evidence" value="ECO:0007669"/>
    <property type="project" value="UniProtKB-KW"/>
</dbReference>
<dbReference type="GO" id="GO:0006412">
    <property type="term" value="P:translation"/>
    <property type="evidence" value="ECO:0007669"/>
    <property type="project" value="UniProtKB-UniRule"/>
</dbReference>
<evidence type="ECO:0000256" key="6">
    <source>
        <dbReference type="ARBA" id="ARBA00035292"/>
    </source>
</evidence>
<keyword evidence="10" id="KW-1185">Reference proteome</keyword>
<evidence type="ECO:0000256" key="4">
    <source>
        <dbReference type="ARBA" id="ARBA00022980"/>
    </source>
</evidence>
<dbReference type="Pfam" id="PF03948">
    <property type="entry name" value="Ribosomal_L9_C"/>
    <property type="match status" value="1"/>
</dbReference>
<keyword evidence="4 7" id="KW-0689">Ribosomal protein</keyword>
<dbReference type="Proteomes" id="UP000031419">
    <property type="component" value="Unassembled WGS sequence"/>
</dbReference>
<dbReference type="Gene3D" id="3.10.430.100">
    <property type="entry name" value="Ribosomal protein L9, C-terminal domain"/>
    <property type="match status" value="1"/>
</dbReference>
<dbReference type="RefSeq" id="WP_029721400.1">
    <property type="nucleotide sequence ID" value="NZ_JAJUIW010000072.1"/>
</dbReference>
<dbReference type="FunFam" id="3.40.5.10:FF:000003">
    <property type="entry name" value="50S ribosomal protein L9"/>
    <property type="match status" value="1"/>
</dbReference>
<dbReference type="InterPro" id="IPR036935">
    <property type="entry name" value="Ribosomal_bL9_N_sf"/>
</dbReference>
<organism evidence="9 10">
    <name type="scientific">Saccharopolyspora rectivirgula</name>
    <dbReference type="NCBI Taxonomy" id="28042"/>
    <lineage>
        <taxon>Bacteria</taxon>
        <taxon>Bacillati</taxon>
        <taxon>Actinomycetota</taxon>
        <taxon>Actinomycetes</taxon>
        <taxon>Pseudonocardiales</taxon>
        <taxon>Pseudonocardiaceae</taxon>
        <taxon>Saccharopolyspora</taxon>
    </lineage>
</organism>
<proteinExistence type="inferred from homology"/>
<dbReference type="STRING" id="28042.GU90_01075"/>
<dbReference type="InterPro" id="IPR020070">
    <property type="entry name" value="Ribosomal_bL9_N"/>
</dbReference>
<dbReference type="eggNOG" id="COG0359">
    <property type="taxonomic scope" value="Bacteria"/>
</dbReference>
<comment type="function">
    <text evidence="7">Binds to the 23S rRNA.</text>
</comment>
<dbReference type="HAMAP" id="MF_00503">
    <property type="entry name" value="Ribosomal_bL9"/>
    <property type="match status" value="1"/>
</dbReference>
<evidence type="ECO:0000259" key="8">
    <source>
        <dbReference type="PROSITE" id="PS00651"/>
    </source>
</evidence>
<comment type="caution">
    <text evidence="9">The sequence shown here is derived from an EMBL/GenBank/DDBJ whole genome shotgun (WGS) entry which is preliminary data.</text>
</comment>
<dbReference type="SUPFAM" id="SSF55653">
    <property type="entry name" value="Ribosomal protein L9 C-domain"/>
    <property type="match status" value="1"/>
</dbReference>
<dbReference type="AlphaFoldDB" id="A0A073B304"/>
<evidence type="ECO:0000313" key="9">
    <source>
        <dbReference type="EMBL" id="KEI46000.1"/>
    </source>
</evidence>
<evidence type="ECO:0000256" key="3">
    <source>
        <dbReference type="ARBA" id="ARBA00022884"/>
    </source>
</evidence>
<dbReference type="GO" id="GO:1990904">
    <property type="term" value="C:ribonucleoprotein complex"/>
    <property type="evidence" value="ECO:0007669"/>
    <property type="project" value="UniProtKB-KW"/>
</dbReference>
<gene>
    <name evidence="7" type="primary">rplI</name>
    <name evidence="9" type="ORF">GU90_01075</name>
</gene>
<keyword evidence="3 7" id="KW-0694">RNA-binding</keyword>
<dbReference type="InterPro" id="IPR020594">
    <property type="entry name" value="Ribosomal_bL9_bac/chp"/>
</dbReference>
<keyword evidence="5 7" id="KW-0687">Ribonucleoprotein</keyword>
<reference evidence="9 10" key="1">
    <citation type="submission" date="2014-06" db="EMBL/GenBank/DDBJ databases">
        <title>Saccharopolyspora rectivirgula DSM-43113 Genome sequencing.</title>
        <authorList>
            <person name="Barrera C."/>
            <person name="Millon L."/>
            <person name="Rognon B."/>
            <person name="Zaugg C."/>
            <person name="Monod M."/>
        </authorList>
    </citation>
    <scope>NUCLEOTIDE SEQUENCE [LARGE SCALE GENOMIC DNA]</scope>
    <source>
        <strain evidence="9 10">DSM 43113</strain>
    </source>
</reference>
<dbReference type="EMBL" id="JNVU01000004">
    <property type="protein sequence ID" value="KEI46000.1"/>
    <property type="molecule type" value="Genomic_DNA"/>
</dbReference>